<gene>
    <name evidence="5" type="ORF">GCM10022281_19790</name>
</gene>
<accession>A0ABP7UAA7</accession>
<sequence>MQDKENFPTRDDVLEASERIAGLVERTPLRELRIGGDTVWLKCESLQTGGSFKLRGASNRLALLGAADRAAGVVAFSSGNHAKGVAIAARRLGIPALIVMPSDAPAPKIEGTRAEGAEIVVYDRAHEDRVAIARDIAGQRGAVVVPSFDDRHIIAGQGTAGLEIAGQCPEPVRRVVVCCGGGGLAAGLALALPGAEIVPVEPAGWDDMTLSLAGGTIVPVAADAPPTLCDALQTPLVSPLTFGVLRARGATGLAVSDAEVIAAMRFAWHDLGLRLEPGGAAALAALLAGKVAAGPGTVVMLTGGNIDPAVHAALIAA</sequence>
<name>A0ABP7UAA7_9SPHN</name>
<protein>
    <submittedName>
        <fullName evidence="5">Threonine/serine dehydratase</fullName>
    </submittedName>
</protein>
<evidence type="ECO:0000313" key="5">
    <source>
        <dbReference type="EMBL" id="GAA4038985.1"/>
    </source>
</evidence>
<keyword evidence="6" id="KW-1185">Reference proteome</keyword>
<comment type="caution">
    <text evidence="5">The sequence shown here is derived from an EMBL/GenBank/DDBJ whole genome shotgun (WGS) entry which is preliminary data.</text>
</comment>
<dbReference type="Pfam" id="PF00291">
    <property type="entry name" value="PALP"/>
    <property type="match status" value="1"/>
</dbReference>
<dbReference type="PANTHER" id="PTHR48078">
    <property type="entry name" value="THREONINE DEHYDRATASE, MITOCHONDRIAL-RELATED"/>
    <property type="match status" value="1"/>
</dbReference>
<comment type="cofactor">
    <cofactor evidence="1">
        <name>pyridoxal 5'-phosphate</name>
        <dbReference type="ChEBI" id="CHEBI:597326"/>
    </cofactor>
</comment>
<dbReference type="InterPro" id="IPR000634">
    <property type="entry name" value="Ser/Thr_deHydtase_PyrdxlP-BS"/>
</dbReference>
<feature type="domain" description="Tryptophan synthase beta chain-like PALP" evidence="4">
    <location>
        <begin position="23"/>
        <end position="303"/>
    </location>
</feature>
<evidence type="ECO:0000313" key="6">
    <source>
        <dbReference type="Proteomes" id="UP001424459"/>
    </source>
</evidence>
<dbReference type="PANTHER" id="PTHR48078:SF6">
    <property type="entry name" value="L-THREONINE DEHYDRATASE CATABOLIC TDCB"/>
    <property type="match status" value="1"/>
</dbReference>
<evidence type="ECO:0000259" key="4">
    <source>
        <dbReference type="Pfam" id="PF00291"/>
    </source>
</evidence>
<dbReference type="InterPro" id="IPR036052">
    <property type="entry name" value="TrpB-like_PALP_sf"/>
</dbReference>
<dbReference type="EMBL" id="BAABBR010000001">
    <property type="protein sequence ID" value="GAA4038985.1"/>
    <property type="molecule type" value="Genomic_DNA"/>
</dbReference>
<proteinExistence type="predicted"/>
<reference evidence="6" key="1">
    <citation type="journal article" date="2019" name="Int. J. Syst. Evol. Microbiol.">
        <title>The Global Catalogue of Microorganisms (GCM) 10K type strain sequencing project: providing services to taxonomists for standard genome sequencing and annotation.</title>
        <authorList>
            <consortium name="The Broad Institute Genomics Platform"/>
            <consortium name="The Broad Institute Genome Sequencing Center for Infectious Disease"/>
            <person name="Wu L."/>
            <person name="Ma J."/>
        </authorList>
    </citation>
    <scope>NUCLEOTIDE SEQUENCE [LARGE SCALE GENOMIC DNA]</scope>
    <source>
        <strain evidence="6">JCM 17564</strain>
    </source>
</reference>
<dbReference type="InterPro" id="IPR001926">
    <property type="entry name" value="TrpB-like_PALP"/>
</dbReference>
<evidence type="ECO:0000256" key="2">
    <source>
        <dbReference type="ARBA" id="ARBA00022898"/>
    </source>
</evidence>
<dbReference type="Proteomes" id="UP001424459">
    <property type="component" value="Unassembled WGS sequence"/>
</dbReference>
<keyword evidence="2" id="KW-0663">Pyridoxal phosphate</keyword>
<dbReference type="Gene3D" id="3.40.50.1100">
    <property type="match status" value="2"/>
</dbReference>
<dbReference type="PROSITE" id="PS00165">
    <property type="entry name" value="DEHYDRATASE_SER_THR"/>
    <property type="match status" value="1"/>
</dbReference>
<evidence type="ECO:0000256" key="1">
    <source>
        <dbReference type="ARBA" id="ARBA00001933"/>
    </source>
</evidence>
<dbReference type="SUPFAM" id="SSF53686">
    <property type="entry name" value="Tryptophan synthase beta subunit-like PLP-dependent enzymes"/>
    <property type="match status" value="1"/>
</dbReference>
<organism evidence="5 6">
    <name type="scientific">Sphingomonas rosea</name>
    <dbReference type="NCBI Taxonomy" id="335605"/>
    <lineage>
        <taxon>Bacteria</taxon>
        <taxon>Pseudomonadati</taxon>
        <taxon>Pseudomonadota</taxon>
        <taxon>Alphaproteobacteria</taxon>
        <taxon>Sphingomonadales</taxon>
        <taxon>Sphingomonadaceae</taxon>
        <taxon>Sphingomonas</taxon>
    </lineage>
</organism>
<keyword evidence="3" id="KW-0456">Lyase</keyword>
<evidence type="ECO:0000256" key="3">
    <source>
        <dbReference type="ARBA" id="ARBA00023239"/>
    </source>
</evidence>
<dbReference type="InterPro" id="IPR050147">
    <property type="entry name" value="Ser/Thr_Dehydratase"/>
</dbReference>